<sequence>MDYLSFLKCFLSEMASCAQRTQWPSKSSLSLIDLNLYSSKNIWSPSGWCFRLKSKLQLNSLSARGSMSTATNLHLEHYAAASWCNGQTVRPEWRRGRKKP</sequence>
<dbReference type="EMBL" id="LSYS01007194">
    <property type="protein sequence ID" value="OPJ72388.1"/>
    <property type="molecule type" value="Genomic_DNA"/>
</dbReference>
<reference evidence="1 2" key="1">
    <citation type="submission" date="2016-02" db="EMBL/GenBank/DDBJ databases">
        <title>Band-tailed pigeon sequencing and assembly.</title>
        <authorList>
            <person name="Soares A.E."/>
            <person name="Novak B.J."/>
            <person name="Rice E.S."/>
            <person name="O'Connell B."/>
            <person name="Chang D."/>
            <person name="Weber S."/>
            <person name="Shapiro B."/>
        </authorList>
    </citation>
    <scope>NUCLEOTIDE SEQUENCE [LARGE SCALE GENOMIC DNA]</scope>
    <source>
        <strain evidence="1">BTP2013</strain>
        <tissue evidence="1">Blood</tissue>
    </source>
</reference>
<gene>
    <name evidence="1" type="ORF">AV530_018821</name>
</gene>
<evidence type="ECO:0000313" key="2">
    <source>
        <dbReference type="Proteomes" id="UP000190648"/>
    </source>
</evidence>
<protein>
    <submittedName>
        <fullName evidence="1">Uncharacterized protein</fullName>
    </submittedName>
</protein>
<dbReference type="AlphaFoldDB" id="A0A1V4JJP2"/>
<proteinExistence type="predicted"/>
<evidence type="ECO:0000313" key="1">
    <source>
        <dbReference type="EMBL" id="OPJ72388.1"/>
    </source>
</evidence>
<name>A0A1V4JJP2_PATFA</name>
<organism evidence="1 2">
    <name type="scientific">Patagioenas fasciata monilis</name>
    <dbReference type="NCBI Taxonomy" id="372326"/>
    <lineage>
        <taxon>Eukaryota</taxon>
        <taxon>Metazoa</taxon>
        <taxon>Chordata</taxon>
        <taxon>Craniata</taxon>
        <taxon>Vertebrata</taxon>
        <taxon>Euteleostomi</taxon>
        <taxon>Archelosauria</taxon>
        <taxon>Archosauria</taxon>
        <taxon>Dinosauria</taxon>
        <taxon>Saurischia</taxon>
        <taxon>Theropoda</taxon>
        <taxon>Coelurosauria</taxon>
        <taxon>Aves</taxon>
        <taxon>Neognathae</taxon>
        <taxon>Neoaves</taxon>
        <taxon>Columbimorphae</taxon>
        <taxon>Columbiformes</taxon>
        <taxon>Columbidae</taxon>
        <taxon>Patagioenas</taxon>
    </lineage>
</organism>
<comment type="caution">
    <text evidence="1">The sequence shown here is derived from an EMBL/GenBank/DDBJ whole genome shotgun (WGS) entry which is preliminary data.</text>
</comment>
<accession>A0A1V4JJP2</accession>
<keyword evidence="2" id="KW-1185">Reference proteome</keyword>
<dbReference type="Proteomes" id="UP000190648">
    <property type="component" value="Unassembled WGS sequence"/>
</dbReference>